<feature type="repeat" description="PPR" evidence="2">
    <location>
        <begin position="202"/>
        <end position="237"/>
    </location>
</feature>
<reference evidence="3" key="1">
    <citation type="journal article" date="2013" name="J. Plant Res.">
        <title>Effect of fungi and light on seed germination of three Opuntia species from semiarid lands of central Mexico.</title>
        <authorList>
            <person name="Delgado-Sanchez P."/>
            <person name="Jimenez-Bremont J.F."/>
            <person name="Guerrero-Gonzalez Mde L."/>
            <person name="Flores J."/>
        </authorList>
    </citation>
    <scope>NUCLEOTIDE SEQUENCE</scope>
    <source>
        <tissue evidence="3">Cladode</tissue>
    </source>
</reference>
<dbReference type="InterPro" id="IPR002885">
    <property type="entry name" value="PPR_rpt"/>
</dbReference>
<dbReference type="GO" id="GO:0009451">
    <property type="term" value="P:RNA modification"/>
    <property type="evidence" value="ECO:0007669"/>
    <property type="project" value="InterPro"/>
</dbReference>
<keyword evidence="3" id="KW-0413">Isomerase</keyword>
<evidence type="ECO:0000256" key="1">
    <source>
        <dbReference type="ARBA" id="ARBA00022737"/>
    </source>
</evidence>
<dbReference type="GO" id="GO:0003723">
    <property type="term" value="F:RNA binding"/>
    <property type="evidence" value="ECO:0007669"/>
    <property type="project" value="InterPro"/>
</dbReference>
<feature type="repeat" description="PPR" evidence="2">
    <location>
        <begin position="339"/>
        <end position="373"/>
    </location>
</feature>
<accession>A0A7C9FNS8</accession>
<proteinExistence type="predicted"/>
<dbReference type="InterPro" id="IPR046848">
    <property type="entry name" value="E_motif"/>
</dbReference>
<name>A0A7C9FNS8_OPUST</name>
<evidence type="ECO:0000313" key="3">
    <source>
        <dbReference type="EMBL" id="MBA4679629.1"/>
    </source>
</evidence>
<dbReference type="FunFam" id="1.25.40.10:FF:001566">
    <property type="entry name" value="Tetratricopeptide repeat (TPR)-like superfamily protein"/>
    <property type="match status" value="1"/>
</dbReference>
<dbReference type="InterPro" id="IPR011990">
    <property type="entry name" value="TPR-like_helical_dom_sf"/>
</dbReference>
<dbReference type="NCBIfam" id="TIGR00756">
    <property type="entry name" value="PPR"/>
    <property type="match status" value="4"/>
</dbReference>
<dbReference type="PANTHER" id="PTHR47926">
    <property type="entry name" value="PENTATRICOPEPTIDE REPEAT-CONTAINING PROTEIN"/>
    <property type="match status" value="1"/>
</dbReference>
<dbReference type="EMBL" id="GISG01284031">
    <property type="protein sequence ID" value="MBA4679629.1"/>
    <property type="molecule type" value="Transcribed_RNA"/>
</dbReference>
<dbReference type="FunFam" id="1.25.40.10:FF:002166">
    <property type="entry name" value="Pentatricopeptide (PPR) repeat-containing protein-like"/>
    <property type="match status" value="1"/>
</dbReference>
<evidence type="ECO:0000256" key="2">
    <source>
        <dbReference type="PROSITE-ProRule" id="PRU00708"/>
    </source>
</evidence>
<feature type="repeat" description="PPR" evidence="2">
    <location>
        <begin position="304"/>
        <end position="338"/>
    </location>
</feature>
<dbReference type="InterPro" id="IPR046960">
    <property type="entry name" value="PPR_At4g14850-like_plant"/>
</dbReference>
<dbReference type="EC" id="5.2.1.8" evidence="3"/>
<dbReference type="Pfam" id="PF01535">
    <property type="entry name" value="PPR"/>
    <property type="match status" value="3"/>
</dbReference>
<reference evidence="3" key="2">
    <citation type="submission" date="2020-07" db="EMBL/GenBank/DDBJ databases">
        <authorList>
            <person name="Vera ALvarez R."/>
            <person name="Arias-Moreno D.M."/>
            <person name="Jimenez-Jacinto V."/>
            <person name="Jimenez-Bremont J.F."/>
            <person name="Swaminathan K."/>
            <person name="Moose S.P."/>
            <person name="Guerrero-Gonzalez M.L."/>
            <person name="Marino-Ramirez L."/>
            <person name="Landsman D."/>
            <person name="Rodriguez-Kessler M."/>
            <person name="Delgado-Sanchez P."/>
        </authorList>
    </citation>
    <scope>NUCLEOTIDE SEQUENCE</scope>
    <source>
        <tissue evidence="3">Cladode</tissue>
    </source>
</reference>
<dbReference type="Pfam" id="PF13041">
    <property type="entry name" value="PPR_2"/>
    <property type="match status" value="2"/>
</dbReference>
<dbReference type="PROSITE" id="PS51375">
    <property type="entry name" value="PPR"/>
    <property type="match status" value="4"/>
</dbReference>
<dbReference type="Gene3D" id="1.25.40.10">
    <property type="entry name" value="Tetratricopeptide repeat domain"/>
    <property type="match status" value="3"/>
</dbReference>
<sequence length="527" mass="59096">MNGLFRRRGIIFLLKGRFIPIRFMFGGELRSAHVRDSYDYIHLLQQCRSTKGLKAIHAHIIVGGYEQNPFVATKLVGKHIELATCSMKDARKVFDKLPERDPFLWNMIIQGYSKYGPFEEALCSFDQMQAADVAANRYTFPFVLKACGGIKQINKGQVIHGQIVKSGFDSDLFVCNALVAFYGKCQTVGSSRRVFDAMTQKDIVSWNSMISAYVVNGLHCEALDLFRIMLHDRTISPDNATLVGILPACTHESAIKEGLWVHSYIIRSCVELDAALGSGLITMYANSGRLKSARQIFDQVSDKNIVVWNTMIRAYGTHGRANEALKMFSQLLGTGLHPDGLIFLCLLSACSHAGMVSEGSDLFNKMEEHGVERTHEHYACMIDLYSRAGLIDKAIGFIKTMPVNAGKDAYGALLGACRIHGNIEVAEAAAKKLFDLDPENAGRYLILVKMYQDAGRYEDAARLRKALREKNIRRPVGYSAIEVDYSLHTFGVEDESHPFKEQIFDTLHKLEMVTEDESMFFEELLNL</sequence>
<dbReference type="AlphaFoldDB" id="A0A7C9FNS8"/>
<dbReference type="Pfam" id="PF20431">
    <property type="entry name" value="E_motif"/>
    <property type="match status" value="1"/>
</dbReference>
<feature type="repeat" description="PPR" evidence="2">
    <location>
        <begin position="101"/>
        <end position="135"/>
    </location>
</feature>
<dbReference type="SUPFAM" id="SSF48452">
    <property type="entry name" value="TPR-like"/>
    <property type="match status" value="2"/>
</dbReference>
<protein>
    <submittedName>
        <fullName evidence="3">Peptidylprolyl isomerase</fullName>
        <ecNumber evidence="3">5.2.1.8</ecNumber>
    </submittedName>
</protein>
<dbReference type="FunFam" id="1.25.40.10:FF:000470">
    <property type="entry name" value="Pentatricopeptide repeat-containing protein At5g66520"/>
    <property type="match status" value="1"/>
</dbReference>
<dbReference type="PANTHER" id="PTHR47926:SF347">
    <property type="entry name" value="PENTATRICOPEPTIDE REPEAT-CONTAINING PROTEIN"/>
    <property type="match status" value="1"/>
</dbReference>
<dbReference type="GO" id="GO:0003755">
    <property type="term" value="F:peptidyl-prolyl cis-trans isomerase activity"/>
    <property type="evidence" value="ECO:0007669"/>
    <property type="project" value="UniProtKB-EC"/>
</dbReference>
<keyword evidence="1" id="KW-0677">Repeat</keyword>
<organism evidence="3">
    <name type="scientific">Opuntia streptacantha</name>
    <name type="common">Prickly pear cactus</name>
    <name type="synonym">Opuntia cardona</name>
    <dbReference type="NCBI Taxonomy" id="393608"/>
    <lineage>
        <taxon>Eukaryota</taxon>
        <taxon>Viridiplantae</taxon>
        <taxon>Streptophyta</taxon>
        <taxon>Embryophyta</taxon>
        <taxon>Tracheophyta</taxon>
        <taxon>Spermatophyta</taxon>
        <taxon>Magnoliopsida</taxon>
        <taxon>eudicotyledons</taxon>
        <taxon>Gunneridae</taxon>
        <taxon>Pentapetalae</taxon>
        <taxon>Caryophyllales</taxon>
        <taxon>Cactineae</taxon>
        <taxon>Cactaceae</taxon>
        <taxon>Opuntioideae</taxon>
        <taxon>Opuntia</taxon>
    </lineage>
</organism>